<proteinExistence type="inferred from homology"/>
<dbReference type="HOGENOM" id="CLU_027634_0_1_9"/>
<dbReference type="InterPro" id="IPR011611">
    <property type="entry name" value="PfkB_dom"/>
</dbReference>
<dbReference type="AlphaFoldDB" id="A0A0A7FZ30"/>
<dbReference type="Proteomes" id="UP000030635">
    <property type="component" value="Chromosome"/>
</dbReference>
<keyword evidence="3 5" id="KW-0418">Kinase</keyword>
<dbReference type="KEGG" id="cbv:U729_2950"/>
<dbReference type="RefSeq" id="WP_039316300.1">
    <property type="nucleotide sequence ID" value="NZ_CP006905.1"/>
</dbReference>
<dbReference type="PANTHER" id="PTHR43320:SF2">
    <property type="entry name" value="2-DEHYDRO-3-DEOXYGLUCONOKINASE_2-DEHYDRO-3-DEOXYGALACTONOKINASE"/>
    <property type="match status" value="1"/>
</dbReference>
<protein>
    <submittedName>
        <fullName evidence="5">PfkB carbohydrate kinase family protein</fullName>
    </submittedName>
</protein>
<keyword evidence="6" id="KW-1185">Reference proteome</keyword>
<dbReference type="PANTHER" id="PTHR43320">
    <property type="entry name" value="SUGAR KINASE"/>
    <property type="match status" value="1"/>
</dbReference>
<feature type="domain" description="Carbohydrate kinase PfkB" evidence="4">
    <location>
        <begin position="1"/>
        <end position="318"/>
    </location>
</feature>
<dbReference type="eggNOG" id="COG0524">
    <property type="taxonomic scope" value="Bacteria"/>
</dbReference>
<organism evidence="5 6">
    <name type="scientific">Clostridium baratii str. Sullivan</name>
    <dbReference type="NCBI Taxonomy" id="1415775"/>
    <lineage>
        <taxon>Bacteria</taxon>
        <taxon>Bacillati</taxon>
        <taxon>Bacillota</taxon>
        <taxon>Clostridia</taxon>
        <taxon>Eubacteriales</taxon>
        <taxon>Clostridiaceae</taxon>
        <taxon>Clostridium</taxon>
    </lineage>
</organism>
<comment type="similarity">
    <text evidence="1">Belongs to the carbohydrate kinase PfkB family.</text>
</comment>
<dbReference type="InterPro" id="IPR029056">
    <property type="entry name" value="Ribokinase-like"/>
</dbReference>
<gene>
    <name evidence="5" type="ORF">U729_2950</name>
</gene>
<reference evidence="5 6" key="1">
    <citation type="journal article" date="2015" name="Infect. Genet. Evol.">
        <title>Genomic sequences of six botulinum neurotoxin-producing strains representing three clostridial species illustrate the mobility and diversity of botulinum neurotoxin genes.</title>
        <authorList>
            <person name="Smith T.J."/>
            <person name="Hill K.K."/>
            <person name="Xie G."/>
            <person name="Foley B.T."/>
            <person name="Williamson C.H."/>
            <person name="Foster J.T."/>
            <person name="Johnson S.L."/>
            <person name="Chertkov O."/>
            <person name="Teshima H."/>
            <person name="Gibbons H.S."/>
            <person name="Johnsky L.A."/>
            <person name="Karavis M.A."/>
            <person name="Smith L.A."/>
        </authorList>
    </citation>
    <scope>NUCLEOTIDE SEQUENCE [LARGE SCALE GENOMIC DNA]</scope>
    <source>
        <strain evidence="5">Sullivan</strain>
    </source>
</reference>
<keyword evidence="2" id="KW-0808">Transferase</keyword>
<dbReference type="GO" id="GO:0016301">
    <property type="term" value="F:kinase activity"/>
    <property type="evidence" value="ECO:0007669"/>
    <property type="project" value="UniProtKB-KW"/>
</dbReference>
<evidence type="ECO:0000256" key="2">
    <source>
        <dbReference type="ARBA" id="ARBA00022679"/>
    </source>
</evidence>
<name>A0A0A7FZ30_9CLOT</name>
<dbReference type="SUPFAM" id="SSF53613">
    <property type="entry name" value="Ribokinase-like"/>
    <property type="match status" value="1"/>
</dbReference>
<dbReference type="CDD" id="cd01166">
    <property type="entry name" value="KdgK"/>
    <property type="match status" value="1"/>
</dbReference>
<dbReference type="Pfam" id="PF00294">
    <property type="entry name" value="PfkB"/>
    <property type="match status" value="1"/>
</dbReference>
<evidence type="ECO:0000256" key="3">
    <source>
        <dbReference type="ARBA" id="ARBA00022777"/>
    </source>
</evidence>
<evidence type="ECO:0000313" key="6">
    <source>
        <dbReference type="Proteomes" id="UP000030635"/>
    </source>
</evidence>
<evidence type="ECO:0000256" key="1">
    <source>
        <dbReference type="ARBA" id="ARBA00010688"/>
    </source>
</evidence>
<dbReference type="OrthoDB" id="9813569at2"/>
<evidence type="ECO:0000259" key="4">
    <source>
        <dbReference type="Pfam" id="PF00294"/>
    </source>
</evidence>
<sequence length="339" mass="37612">MRKVLVLGELLMRLTPPNNLRLGQTSTLEMYFGGAEANVAIGLKNLGVETSIISAVPNNAIGNSAKAFLMSYGVNCDNVVTKGDRLGLYYYEEGYGARSANVIYDRNNSSITEIQEEDLNFDNIFNEVELLHVSGITFGLGGNARKISTKIINEAKKRDIKISVDLNYRAKLFESYEEFLEVLKPIVKDSYICFGWLTKNPKEFKFLDPSKDEVTDLALKEKFKYMTEELGVKYVATTLRRANALNIHSLTGVLYADGEIYRSSKYEFHMLSRIGGGDAFATGVLKKILGNNVEDKSEIIEFGIAAAVLKHAQRGDISLASNDEINSLISNKSLGSVNR</sequence>
<dbReference type="EMBL" id="CP006905">
    <property type="protein sequence ID" value="AIY84807.1"/>
    <property type="molecule type" value="Genomic_DNA"/>
</dbReference>
<dbReference type="Gene3D" id="3.40.1190.20">
    <property type="match status" value="1"/>
</dbReference>
<evidence type="ECO:0000313" key="5">
    <source>
        <dbReference type="EMBL" id="AIY84807.1"/>
    </source>
</evidence>
<dbReference type="InterPro" id="IPR052700">
    <property type="entry name" value="Carb_kinase_PfkB-like"/>
</dbReference>
<accession>A0A0A7FZ30</accession>